<protein>
    <submittedName>
        <fullName evidence="3">SufE family protein</fullName>
    </submittedName>
</protein>
<evidence type="ECO:0000313" key="3">
    <source>
        <dbReference type="EMBL" id="RRK30386.1"/>
    </source>
</evidence>
<proteinExistence type="inferred from homology"/>
<dbReference type="AlphaFoldDB" id="A0A3R8JK18"/>
<name>A0A3R8JK18_9FIRM</name>
<accession>A0A3R8JK18</accession>
<comment type="caution">
    <text evidence="3">The sequence shown here is derived from an EMBL/GenBank/DDBJ whole genome shotgun (WGS) entry which is preliminary data.</text>
</comment>
<dbReference type="Gene3D" id="3.90.1010.10">
    <property type="match status" value="1"/>
</dbReference>
<dbReference type="PANTHER" id="PTHR43597:SF5">
    <property type="entry name" value="SUFE-LIKE PROTEIN 2, CHLOROPLASTIC"/>
    <property type="match status" value="1"/>
</dbReference>
<gene>
    <name evidence="3" type="ORF">EBB54_02565</name>
</gene>
<dbReference type="InterPro" id="IPR003808">
    <property type="entry name" value="Fe-S_metab-assoc_dom"/>
</dbReference>
<sequence>MSIEAAQKEFIDSFNELNDWFMQYELLLEIAGMIPIPEDSEKNEMNRIQGCQTNTWLVLRAVDGKLLLFVDSESQIIRGILGVFVMLLQNQRLEDAADAELCFIEKTALKEQLSTDRFNAMSRVREMIVKFCRQQINSDKGENGDV</sequence>
<dbReference type="SUPFAM" id="SSF82649">
    <property type="entry name" value="SufE/NifU"/>
    <property type="match status" value="1"/>
</dbReference>
<organism evidence="3 4">
    <name type="scientific">Schaedlerella arabinosiphila</name>
    <dbReference type="NCBI Taxonomy" id="2044587"/>
    <lineage>
        <taxon>Bacteria</taxon>
        <taxon>Bacillati</taxon>
        <taxon>Bacillota</taxon>
        <taxon>Clostridia</taxon>
        <taxon>Lachnospirales</taxon>
        <taxon>Lachnospiraceae</taxon>
        <taxon>Schaedlerella</taxon>
    </lineage>
</organism>
<evidence type="ECO:0000259" key="2">
    <source>
        <dbReference type="Pfam" id="PF02657"/>
    </source>
</evidence>
<dbReference type="Pfam" id="PF02657">
    <property type="entry name" value="SufE"/>
    <property type="match status" value="1"/>
</dbReference>
<evidence type="ECO:0000256" key="1">
    <source>
        <dbReference type="ARBA" id="ARBA00010282"/>
    </source>
</evidence>
<dbReference type="PANTHER" id="PTHR43597">
    <property type="entry name" value="SULFUR ACCEPTOR PROTEIN CSDE"/>
    <property type="match status" value="1"/>
</dbReference>
<reference evidence="3" key="1">
    <citation type="submission" date="2018-10" db="EMBL/GenBank/DDBJ databases">
        <title>Schaedlerella arabinophila gen. nov. sp. nov., isolated from the mouse intestinal tract and comparative analysis with the genome of the closely related altered Schaedler flora strain ASF502.</title>
        <authorList>
            <person name="Miyake S."/>
            <person name="Soh M."/>
            <person name="Seedorf H."/>
        </authorList>
    </citation>
    <scope>NUCLEOTIDE SEQUENCE [LARGE SCALE GENOMIC DNA]</scope>
    <source>
        <strain evidence="3">DSM 106076</strain>
    </source>
</reference>
<keyword evidence="4" id="KW-1185">Reference proteome</keyword>
<dbReference type="Proteomes" id="UP000274920">
    <property type="component" value="Unassembled WGS sequence"/>
</dbReference>
<feature type="domain" description="Fe-S metabolism associated" evidence="2">
    <location>
        <begin position="12"/>
        <end position="128"/>
    </location>
</feature>
<dbReference type="EMBL" id="RHJS01000002">
    <property type="protein sequence ID" value="RRK30386.1"/>
    <property type="molecule type" value="Genomic_DNA"/>
</dbReference>
<dbReference type="RefSeq" id="WP_125126220.1">
    <property type="nucleotide sequence ID" value="NZ_RHJS01000002.1"/>
</dbReference>
<evidence type="ECO:0000313" key="4">
    <source>
        <dbReference type="Proteomes" id="UP000274920"/>
    </source>
</evidence>
<comment type="similarity">
    <text evidence="1">Belongs to the SufE family.</text>
</comment>